<proteinExistence type="predicted"/>
<dbReference type="Proteomes" id="UP000654401">
    <property type="component" value="Unassembled WGS sequence"/>
</dbReference>
<dbReference type="EMBL" id="JACNFK010000015">
    <property type="protein sequence ID" value="MBC8519039.1"/>
    <property type="molecule type" value="Genomic_DNA"/>
</dbReference>
<name>A0A8J6NWU4_9GAMM</name>
<evidence type="ECO:0000313" key="2">
    <source>
        <dbReference type="Proteomes" id="UP000654401"/>
    </source>
</evidence>
<protein>
    <submittedName>
        <fullName evidence="1">Uncharacterized protein</fullName>
    </submittedName>
</protein>
<comment type="caution">
    <text evidence="1">The sequence shown here is derived from an EMBL/GenBank/DDBJ whole genome shotgun (WGS) entry which is preliminary data.</text>
</comment>
<gene>
    <name evidence="1" type="ORF">H8D24_01340</name>
</gene>
<dbReference type="AlphaFoldDB" id="A0A8J6NWU4"/>
<sequence>MRAAGYDIEGFVDFWNVLNQFGLKARVLPTKEEVEISDQFGHKVNKKFSDVLLGKEGCVICIRRIAEKFEKQTFPSMRGVSDPKDGYLSS</sequence>
<organism evidence="1 2">
    <name type="scientific">Candidatus Thiopontia autotrophica</name>
    <dbReference type="NCBI Taxonomy" id="2841688"/>
    <lineage>
        <taxon>Bacteria</taxon>
        <taxon>Pseudomonadati</taxon>
        <taxon>Pseudomonadota</taxon>
        <taxon>Gammaproteobacteria</taxon>
        <taxon>Candidatus Thiopontia</taxon>
    </lineage>
</organism>
<accession>A0A8J6NWU4</accession>
<evidence type="ECO:0000313" key="1">
    <source>
        <dbReference type="EMBL" id="MBC8519039.1"/>
    </source>
</evidence>
<reference evidence="1 2" key="1">
    <citation type="submission" date="2020-08" db="EMBL/GenBank/DDBJ databases">
        <title>Bridging the membrane lipid divide: bacteria of the FCB group superphylum have the potential to synthesize archaeal ether lipids.</title>
        <authorList>
            <person name="Villanueva L."/>
            <person name="Von Meijenfeldt F.A.B."/>
            <person name="Westbye A.B."/>
            <person name="Yadav S."/>
            <person name="Hopmans E.C."/>
            <person name="Dutilh B.E."/>
            <person name="Sinninghe Damste J.S."/>
        </authorList>
    </citation>
    <scope>NUCLEOTIDE SEQUENCE [LARGE SCALE GENOMIC DNA]</scope>
    <source>
        <strain evidence="1">NIOZ-UU100</strain>
    </source>
</reference>